<keyword evidence="4" id="KW-1185">Reference proteome</keyword>
<reference evidence="3" key="3">
    <citation type="journal article" date="2017" name="Nature">
        <title>Genome sequence of the progenitor of the wheat D genome Aegilops tauschii.</title>
        <authorList>
            <person name="Luo M.C."/>
            <person name="Gu Y.Q."/>
            <person name="Puiu D."/>
            <person name="Wang H."/>
            <person name="Twardziok S.O."/>
            <person name="Deal K.R."/>
            <person name="Huo N."/>
            <person name="Zhu T."/>
            <person name="Wang L."/>
            <person name="Wang Y."/>
            <person name="McGuire P.E."/>
            <person name="Liu S."/>
            <person name="Long H."/>
            <person name="Ramasamy R.K."/>
            <person name="Rodriguez J.C."/>
            <person name="Van S.L."/>
            <person name="Yuan L."/>
            <person name="Wang Z."/>
            <person name="Xia Z."/>
            <person name="Xiao L."/>
            <person name="Anderson O.D."/>
            <person name="Ouyang S."/>
            <person name="Liang Y."/>
            <person name="Zimin A.V."/>
            <person name="Pertea G."/>
            <person name="Qi P."/>
            <person name="Bennetzen J.L."/>
            <person name="Dai X."/>
            <person name="Dawson M.W."/>
            <person name="Muller H.G."/>
            <person name="Kugler K."/>
            <person name="Rivarola-Duarte L."/>
            <person name="Spannagl M."/>
            <person name="Mayer K.F.X."/>
            <person name="Lu F.H."/>
            <person name="Bevan M.W."/>
            <person name="Leroy P."/>
            <person name="Li P."/>
            <person name="You F.M."/>
            <person name="Sun Q."/>
            <person name="Liu Z."/>
            <person name="Lyons E."/>
            <person name="Wicker T."/>
            <person name="Salzberg S.L."/>
            <person name="Devos K.M."/>
            <person name="Dvorak J."/>
        </authorList>
    </citation>
    <scope>NUCLEOTIDE SEQUENCE [LARGE SCALE GENOMIC DNA]</scope>
    <source>
        <strain evidence="3">cv. AL8/78</strain>
    </source>
</reference>
<keyword evidence="2" id="KW-1133">Transmembrane helix</keyword>
<reference evidence="3" key="4">
    <citation type="submission" date="2019-03" db="UniProtKB">
        <authorList>
            <consortium name="EnsemblPlants"/>
        </authorList>
    </citation>
    <scope>IDENTIFICATION</scope>
</reference>
<dbReference type="EnsemblPlants" id="AET5Gv20228800.18">
    <property type="protein sequence ID" value="AET5Gv20228800.18"/>
    <property type="gene ID" value="AET5Gv20228800"/>
</dbReference>
<feature type="transmembrane region" description="Helical" evidence="2">
    <location>
        <begin position="31"/>
        <end position="54"/>
    </location>
</feature>
<sequence>MQEAAFAQLKVWQSGAIAVIFFLSPSITLQAMLILMAASLVVSFGLFLLLTLVVEKPSSIRA</sequence>
<keyword evidence="2" id="KW-0472">Membrane</keyword>
<name>A0A453JY79_AEGTS</name>
<dbReference type="PANTHER" id="PTHR19444:SF13">
    <property type="entry name" value="PROTEIN UNC-93 HOMOLOG A"/>
    <property type="match status" value="1"/>
</dbReference>
<organism evidence="3 4">
    <name type="scientific">Aegilops tauschii subsp. strangulata</name>
    <name type="common">Goatgrass</name>
    <dbReference type="NCBI Taxonomy" id="200361"/>
    <lineage>
        <taxon>Eukaryota</taxon>
        <taxon>Viridiplantae</taxon>
        <taxon>Streptophyta</taxon>
        <taxon>Embryophyta</taxon>
        <taxon>Tracheophyta</taxon>
        <taxon>Spermatophyta</taxon>
        <taxon>Magnoliopsida</taxon>
        <taxon>Liliopsida</taxon>
        <taxon>Poales</taxon>
        <taxon>Poaceae</taxon>
        <taxon>BOP clade</taxon>
        <taxon>Pooideae</taxon>
        <taxon>Triticodae</taxon>
        <taxon>Triticeae</taxon>
        <taxon>Triticinae</taxon>
        <taxon>Aegilops</taxon>
    </lineage>
</organism>
<reference evidence="3" key="5">
    <citation type="journal article" date="2021" name="G3 (Bethesda)">
        <title>Aegilops tauschii genome assembly Aet v5.0 features greater sequence contiguity and improved annotation.</title>
        <authorList>
            <person name="Wang L."/>
            <person name="Zhu T."/>
            <person name="Rodriguez J.C."/>
            <person name="Deal K.R."/>
            <person name="Dubcovsky J."/>
            <person name="McGuire P.E."/>
            <person name="Lux T."/>
            <person name="Spannagl M."/>
            <person name="Mayer K.F.X."/>
            <person name="Baldrich P."/>
            <person name="Meyers B.C."/>
            <person name="Huo N."/>
            <person name="Gu Y.Q."/>
            <person name="Zhou H."/>
            <person name="Devos K.M."/>
            <person name="Bennetzen J.L."/>
            <person name="Unver T."/>
            <person name="Budak H."/>
            <person name="Gulick P.J."/>
            <person name="Galiba G."/>
            <person name="Kalapos B."/>
            <person name="Nelson D.R."/>
            <person name="Li P."/>
            <person name="You F.M."/>
            <person name="Luo M.C."/>
            <person name="Dvorak J."/>
        </authorList>
    </citation>
    <scope>NUCLEOTIDE SEQUENCE [LARGE SCALE GENOMIC DNA]</scope>
    <source>
        <strain evidence="3">cv. AL8/78</strain>
    </source>
</reference>
<protein>
    <submittedName>
        <fullName evidence="3">Uncharacterized protein</fullName>
    </submittedName>
</protein>
<evidence type="ECO:0000313" key="3">
    <source>
        <dbReference type="EnsemblPlants" id="AET5Gv20228800.18"/>
    </source>
</evidence>
<dbReference type="AlphaFoldDB" id="A0A453JY79"/>
<evidence type="ECO:0000313" key="4">
    <source>
        <dbReference type="Proteomes" id="UP000015105"/>
    </source>
</evidence>
<evidence type="ECO:0000256" key="1">
    <source>
        <dbReference type="ARBA" id="ARBA00009172"/>
    </source>
</evidence>
<proteinExistence type="inferred from homology"/>
<evidence type="ECO:0000256" key="2">
    <source>
        <dbReference type="SAM" id="Phobius"/>
    </source>
</evidence>
<dbReference type="InterPro" id="IPR051951">
    <property type="entry name" value="UNC-93_regulatory"/>
</dbReference>
<comment type="similarity">
    <text evidence="1">Belongs to the unc-93 family.</text>
</comment>
<reference evidence="4" key="2">
    <citation type="journal article" date="2017" name="Nat. Plants">
        <title>The Aegilops tauschii genome reveals multiple impacts of transposons.</title>
        <authorList>
            <person name="Zhao G."/>
            <person name="Zou C."/>
            <person name="Li K."/>
            <person name="Wang K."/>
            <person name="Li T."/>
            <person name="Gao L."/>
            <person name="Zhang X."/>
            <person name="Wang H."/>
            <person name="Yang Z."/>
            <person name="Liu X."/>
            <person name="Jiang W."/>
            <person name="Mao L."/>
            <person name="Kong X."/>
            <person name="Jiao Y."/>
            <person name="Jia J."/>
        </authorList>
    </citation>
    <scope>NUCLEOTIDE SEQUENCE [LARGE SCALE GENOMIC DNA]</scope>
    <source>
        <strain evidence="4">cv. AL8/78</strain>
    </source>
</reference>
<keyword evidence="2" id="KW-0812">Transmembrane</keyword>
<reference evidence="4" key="1">
    <citation type="journal article" date="2014" name="Science">
        <title>Ancient hybridizations among the ancestral genomes of bread wheat.</title>
        <authorList>
            <consortium name="International Wheat Genome Sequencing Consortium,"/>
            <person name="Marcussen T."/>
            <person name="Sandve S.R."/>
            <person name="Heier L."/>
            <person name="Spannagl M."/>
            <person name="Pfeifer M."/>
            <person name="Jakobsen K.S."/>
            <person name="Wulff B.B."/>
            <person name="Steuernagel B."/>
            <person name="Mayer K.F."/>
            <person name="Olsen O.A."/>
        </authorList>
    </citation>
    <scope>NUCLEOTIDE SEQUENCE [LARGE SCALE GENOMIC DNA]</scope>
    <source>
        <strain evidence="4">cv. AL8/78</strain>
    </source>
</reference>
<dbReference type="Proteomes" id="UP000015105">
    <property type="component" value="Chromosome 5D"/>
</dbReference>
<dbReference type="Gramene" id="AET5Gv20228800.18">
    <property type="protein sequence ID" value="AET5Gv20228800.18"/>
    <property type="gene ID" value="AET5Gv20228800"/>
</dbReference>
<dbReference type="PANTHER" id="PTHR19444">
    <property type="entry name" value="UNC-93 RELATED"/>
    <property type="match status" value="1"/>
</dbReference>
<accession>A0A453JY79</accession>